<reference evidence="3" key="1">
    <citation type="submission" date="2022-10" db="EMBL/GenBank/DDBJ databases">
        <title>Determination and structural analysis of whole genome sequence of Sarocladium strictum F4-1.</title>
        <authorList>
            <person name="Hu L."/>
            <person name="Jiang Y."/>
        </authorList>
    </citation>
    <scope>NUCLEOTIDE SEQUENCE</scope>
    <source>
        <strain evidence="3">F4-1</strain>
    </source>
</reference>
<gene>
    <name evidence="3" type="ORF">NLU13_6481</name>
</gene>
<dbReference type="EMBL" id="JAPDFR010000005">
    <property type="protein sequence ID" value="KAK0386646.1"/>
    <property type="molecule type" value="Genomic_DNA"/>
</dbReference>
<protein>
    <recommendedName>
        <fullName evidence="2">C2H2-type domain-containing protein</fullName>
    </recommendedName>
</protein>
<feature type="region of interest" description="Disordered" evidence="1">
    <location>
        <begin position="813"/>
        <end position="864"/>
    </location>
</feature>
<feature type="region of interest" description="Disordered" evidence="1">
    <location>
        <begin position="309"/>
        <end position="351"/>
    </location>
</feature>
<feature type="compositionally biased region" description="Basic and acidic residues" evidence="1">
    <location>
        <begin position="564"/>
        <end position="574"/>
    </location>
</feature>
<evidence type="ECO:0000313" key="4">
    <source>
        <dbReference type="Proteomes" id="UP001175261"/>
    </source>
</evidence>
<feature type="compositionally biased region" description="Basic residues" evidence="1">
    <location>
        <begin position="1"/>
        <end position="11"/>
    </location>
</feature>
<dbReference type="InterPro" id="IPR039970">
    <property type="entry name" value="TF_Grauzone"/>
</dbReference>
<evidence type="ECO:0000259" key="2">
    <source>
        <dbReference type="SMART" id="SM00355"/>
    </source>
</evidence>
<feature type="compositionally biased region" description="Polar residues" evidence="1">
    <location>
        <begin position="14"/>
        <end position="26"/>
    </location>
</feature>
<dbReference type="Gene3D" id="3.30.160.60">
    <property type="entry name" value="Classic Zinc Finger"/>
    <property type="match status" value="1"/>
</dbReference>
<dbReference type="GO" id="GO:0003700">
    <property type="term" value="F:DNA-binding transcription factor activity"/>
    <property type="evidence" value="ECO:0007669"/>
    <property type="project" value="InterPro"/>
</dbReference>
<feature type="domain" description="C2H2-type" evidence="2">
    <location>
        <begin position="669"/>
        <end position="700"/>
    </location>
</feature>
<feature type="region of interest" description="Disordered" evidence="1">
    <location>
        <begin position="473"/>
        <end position="609"/>
    </location>
</feature>
<feature type="compositionally biased region" description="Polar residues" evidence="1">
    <location>
        <begin position="280"/>
        <end position="296"/>
    </location>
</feature>
<feature type="domain" description="C2H2-type" evidence="2">
    <location>
        <begin position="742"/>
        <end position="769"/>
    </location>
</feature>
<feature type="compositionally biased region" description="Polar residues" evidence="1">
    <location>
        <begin position="501"/>
        <end position="511"/>
    </location>
</feature>
<comment type="caution">
    <text evidence="3">The sequence shown here is derived from an EMBL/GenBank/DDBJ whole genome shotgun (WGS) entry which is preliminary data.</text>
</comment>
<dbReference type="InterPro" id="IPR013087">
    <property type="entry name" value="Znf_C2H2_type"/>
</dbReference>
<dbReference type="SMART" id="SM00355">
    <property type="entry name" value="ZnF_C2H2"/>
    <property type="match status" value="4"/>
</dbReference>
<evidence type="ECO:0000313" key="3">
    <source>
        <dbReference type="EMBL" id="KAK0386646.1"/>
    </source>
</evidence>
<dbReference type="AlphaFoldDB" id="A0AA39GGB1"/>
<dbReference type="PANTHER" id="PTHR23225:SF2">
    <property type="entry name" value="AT09679P-RELATED"/>
    <property type="match status" value="1"/>
</dbReference>
<sequence length="864" mass="95214">MEPSSKKRKLAPKITSQEPASPSAINSSLHVTAASYPAEPQQYPVQDAAAAAAAAALASNSERHDFESFARHLQDAAMLIQRQAERQAEILASTKVSVLLLRWADDPTASADIDALEHTFQTCYRFHTQRWLIPSDSNPLLKLLQQVACFLENAPRNHLIIIYYAGYGFVTSDDQLYWASNARNDAAKVKWDGIRCLLEDTMQDVLLLLDTCALPDIIPSGRHGVKQGIAACTPERMNRQEGPSFTSCLNGALKKLGRGRPFSVQRLLEEIQGQKHQHSSSESPTAANGNPSQSLSTTQPVFFTLARGNGQNLTLSPPSGQAHMSHSPGDANGDANASTVREDKAPESEDVHGLRFDEARVLVCTTFVGEASADMGFYNKWLQSPPASASNIIVEGMFLGPPTMLLISMPHSVWTVVQHDQVCCYLGFINSHNMLHLYQRLVSTGDAQPWAKKVEAGTMLPDAREVAANTPARMKVDVDEHSPTLSRNGLSSKEHRGFHAINSSPGSSFNTVKPKDEVQDSAEMQEAAEQLKALSHVRTRSEEGIPAPHVSGDRQRTTLPDSIPDVRRQEHSRPLPDSADPALNDAEIHTSPGPRPKAPRRALPKQESRCNHCTHAPFKDSTALRKHILAAHTRPFPCAFSFAGCNSTFGSKNEWKRHIASQHLCLTYYRCSSCSKTTVDGKGNEFNRKDLFTQHLRRMHAPHDIRRALQKGEAKSEEEWDARVRELQQSCLVVRRKPPQRSACPKEGCSMTFEGHSAWDDWTEHVGRHMEKGEAQRLGVDKLLTKWALDEGVIEAWGDGEYRLTAGSSVGGGPYANSWPSERHAHARRRSSATAYSADKSSVEGAKTEKVTTSTVPMDVDNDV</sequence>
<feature type="compositionally biased region" description="Basic and acidic residues" evidence="1">
    <location>
        <begin position="340"/>
        <end position="351"/>
    </location>
</feature>
<feature type="region of interest" description="Disordered" evidence="1">
    <location>
        <begin position="1"/>
        <end position="26"/>
    </location>
</feature>
<feature type="domain" description="C2H2-type" evidence="2">
    <location>
        <begin position="636"/>
        <end position="663"/>
    </location>
</feature>
<feature type="domain" description="C2H2-type" evidence="2">
    <location>
        <begin position="608"/>
        <end position="632"/>
    </location>
</feature>
<dbReference type="Proteomes" id="UP001175261">
    <property type="component" value="Unassembled WGS sequence"/>
</dbReference>
<feature type="compositionally biased region" description="Polar residues" evidence="1">
    <location>
        <begin position="309"/>
        <end position="324"/>
    </location>
</feature>
<evidence type="ECO:0000256" key="1">
    <source>
        <dbReference type="SAM" id="MobiDB-lite"/>
    </source>
</evidence>
<proteinExistence type="predicted"/>
<dbReference type="PANTHER" id="PTHR23225">
    <property type="entry name" value="ZINC FINGER PROTEIN"/>
    <property type="match status" value="1"/>
</dbReference>
<feature type="region of interest" description="Disordered" evidence="1">
    <location>
        <begin position="271"/>
        <end position="296"/>
    </location>
</feature>
<keyword evidence="4" id="KW-1185">Reference proteome</keyword>
<organism evidence="3 4">
    <name type="scientific">Sarocladium strictum</name>
    <name type="common">Black bundle disease fungus</name>
    <name type="synonym">Acremonium strictum</name>
    <dbReference type="NCBI Taxonomy" id="5046"/>
    <lineage>
        <taxon>Eukaryota</taxon>
        <taxon>Fungi</taxon>
        <taxon>Dikarya</taxon>
        <taxon>Ascomycota</taxon>
        <taxon>Pezizomycotina</taxon>
        <taxon>Sordariomycetes</taxon>
        <taxon>Hypocreomycetidae</taxon>
        <taxon>Hypocreales</taxon>
        <taxon>Sarocladiaceae</taxon>
        <taxon>Sarocladium</taxon>
    </lineage>
</organism>
<accession>A0AA39GGB1</accession>
<name>A0AA39GGB1_SARSR</name>